<accession>X1KW14</accession>
<organism evidence="1">
    <name type="scientific">marine sediment metagenome</name>
    <dbReference type="NCBI Taxonomy" id="412755"/>
    <lineage>
        <taxon>unclassified sequences</taxon>
        <taxon>metagenomes</taxon>
        <taxon>ecological metagenomes</taxon>
    </lineage>
</organism>
<dbReference type="EMBL" id="BARU01048615">
    <property type="protein sequence ID" value="GAH97830.1"/>
    <property type="molecule type" value="Genomic_DNA"/>
</dbReference>
<protein>
    <submittedName>
        <fullName evidence="1">Uncharacterized protein</fullName>
    </submittedName>
</protein>
<evidence type="ECO:0000313" key="1">
    <source>
        <dbReference type="EMBL" id="GAH97830.1"/>
    </source>
</evidence>
<dbReference type="AlphaFoldDB" id="X1KW14"/>
<proteinExistence type="predicted"/>
<comment type="caution">
    <text evidence="1">The sequence shown here is derived from an EMBL/GenBank/DDBJ whole genome shotgun (WGS) entry which is preliminary data.</text>
</comment>
<feature type="non-terminal residue" evidence="1">
    <location>
        <position position="1"/>
    </location>
</feature>
<reference evidence="1" key="1">
    <citation type="journal article" date="2014" name="Front. Microbiol.">
        <title>High frequency of phylogenetically diverse reductive dehalogenase-homologous genes in deep subseafloor sedimentary metagenomes.</title>
        <authorList>
            <person name="Kawai M."/>
            <person name="Futagami T."/>
            <person name="Toyoda A."/>
            <person name="Takaki Y."/>
            <person name="Nishi S."/>
            <person name="Hori S."/>
            <person name="Arai W."/>
            <person name="Tsubouchi T."/>
            <person name="Morono Y."/>
            <person name="Uchiyama I."/>
            <person name="Ito T."/>
            <person name="Fujiyama A."/>
            <person name="Inagaki F."/>
            <person name="Takami H."/>
        </authorList>
    </citation>
    <scope>NUCLEOTIDE SEQUENCE</scope>
    <source>
        <strain evidence="1">Expedition CK06-06</strain>
    </source>
</reference>
<sequence>GMRIEATILVEPAGKGRARVITRGGKVWANLPGSNYDRPRAS</sequence>
<name>X1KW14_9ZZZZ</name>
<gene>
    <name evidence="1" type="ORF">S03H2_72145</name>
</gene>